<evidence type="ECO:0000313" key="2">
    <source>
        <dbReference type="Proteomes" id="UP000000933"/>
    </source>
</evidence>
<organism evidence="1 2">
    <name type="scientific">Salinibacter ruber (strain M8)</name>
    <dbReference type="NCBI Taxonomy" id="761659"/>
    <lineage>
        <taxon>Bacteria</taxon>
        <taxon>Pseudomonadati</taxon>
        <taxon>Rhodothermota</taxon>
        <taxon>Rhodothermia</taxon>
        <taxon>Rhodothermales</taxon>
        <taxon>Salinibacteraceae</taxon>
        <taxon>Salinibacter</taxon>
    </lineage>
</organism>
<reference evidence="1 2" key="1">
    <citation type="journal article" date="2010" name="ISME J.">
        <title>Fine-scale evolution: genomic, phenotypic and ecological differentiation in two coexisting Salinibacter ruber strains.</title>
        <authorList>
            <person name="Pena A."/>
            <person name="Teeling H."/>
            <person name="Huerta-Cepas J."/>
            <person name="Santos F."/>
            <person name="Yarza P."/>
            <person name="Brito-Echeverria J."/>
            <person name="Lucio M."/>
            <person name="Schmitt-Kopplin P."/>
            <person name="Meseguer I."/>
            <person name="Schenowitz C."/>
            <person name="Dossat C."/>
            <person name="Barbe V."/>
            <person name="Dopazo J."/>
            <person name="Rossello-Mora R."/>
            <person name="Schuler M."/>
            <person name="Glockner F.O."/>
            <person name="Amann R."/>
            <person name="Gabaldon T."/>
            <person name="Anton J."/>
        </authorList>
    </citation>
    <scope>NUCLEOTIDE SEQUENCE [LARGE SCALE GENOMIC DNA]</scope>
    <source>
        <strain evidence="1 2">M8</strain>
    </source>
</reference>
<dbReference type="AlphaFoldDB" id="D5HAS5"/>
<sequence length="265" mass="29211">MTLAGRVLFCPSSPPRPDPRHCASQTHPFMDVDYTLRHRNRGTLFKIAPEELHRRLRYLDQNVEGGVAAHERPDTRPGVDASETIYVLDVLSEPADRLVAIERRDEARLQGHASLMSEPAAMPVPRGAEDLIAFAEKAKNGGNYNAANAAFALALHAYFPSVTCSLSIRERPKTPTGDMTDGYYDLAYIRDGEEETCIPIPKLQGAVAYWFAAHADRRDPIDHNRDTSGAGPTIADLETAVGPATVREAARSILDDDFVRERYGA</sequence>
<protein>
    <submittedName>
        <fullName evidence="1">Uncharacterized protein</fullName>
    </submittedName>
</protein>
<proteinExistence type="predicted"/>
<dbReference type="Proteomes" id="UP000000933">
    <property type="component" value="Chromosome"/>
</dbReference>
<evidence type="ECO:0000313" key="1">
    <source>
        <dbReference type="EMBL" id="CBH25130.1"/>
    </source>
</evidence>
<reference evidence="2" key="2">
    <citation type="submission" date="2010-04" db="EMBL/GenBank/DDBJ databases">
        <title>Genome sequence of Salinibacter ruber M8.</title>
        <authorList>
            <consortium name="Genoscope"/>
        </authorList>
    </citation>
    <scope>NUCLEOTIDE SEQUENCE [LARGE SCALE GENOMIC DNA]</scope>
    <source>
        <strain evidence="2">M8</strain>
    </source>
</reference>
<gene>
    <name evidence="1" type="ordered locus">SRM_02209</name>
</gene>
<dbReference type="KEGG" id="srm:SRM_02209"/>
<name>D5HAS5_SALRM</name>
<accession>D5HAS5</accession>
<dbReference type="EMBL" id="FP565814">
    <property type="protein sequence ID" value="CBH25130.1"/>
    <property type="molecule type" value="Genomic_DNA"/>
</dbReference>
<dbReference type="HOGENOM" id="CLU_1073210_0_0_10"/>